<proteinExistence type="predicted"/>
<name>A0A224YBR9_9ACAR</name>
<dbReference type="AlphaFoldDB" id="A0A224YBR9"/>
<dbReference type="EMBL" id="GFPF01001973">
    <property type="protein sequence ID" value="MAA13119.1"/>
    <property type="molecule type" value="Transcribed_RNA"/>
</dbReference>
<reference evidence="1" key="1">
    <citation type="journal article" date="2017" name="Parasit. Vectors">
        <title>Sialotranscriptomics of Rhipicephalus zambeziensis reveals intricate expression profiles of secretory proteins and suggests tight temporal transcriptional regulation during blood-feeding.</title>
        <authorList>
            <person name="de Castro M.H."/>
            <person name="de Klerk D."/>
            <person name="Pienaar R."/>
            <person name="Rees D.J.G."/>
            <person name="Mans B.J."/>
        </authorList>
    </citation>
    <scope>NUCLEOTIDE SEQUENCE</scope>
    <source>
        <tissue evidence="1">Salivary glands</tissue>
    </source>
</reference>
<accession>A0A224YBR9</accession>
<organism evidence="1">
    <name type="scientific">Rhipicephalus zambeziensis</name>
    <dbReference type="NCBI Taxonomy" id="60191"/>
    <lineage>
        <taxon>Eukaryota</taxon>
        <taxon>Metazoa</taxon>
        <taxon>Ecdysozoa</taxon>
        <taxon>Arthropoda</taxon>
        <taxon>Chelicerata</taxon>
        <taxon>Arachnida</taxon>
        <taxon>Acari</taxon>
        <taxon>Parasitiformes</taxon>
        <taxon>Ixodida</taxon>
        <taxon>Ixodoidea</taxon>
        <taxon>Ixodidae</taxon>
        <taxon>Rhipicephalinae</taxon>
        <taxon>Rhipicephalus</taxon>
        <taxon>Rhipicephalus</taxon>
    </lineage>
</organism>
<sequence length="404" mass="42983">MSFAETSCHKPILPSLTVKCSLDTVQYATRTNWFTISLLRFLITVCQRVRSPRAARSSRKVGTVLFDVHDARGDLSVARRATRRARLRGRLLEDVHDAGRRAPVGGADVVHDAYCLHGGTRVGKQLLAAPTRRRRRVGPDAHSGEVAAATAAAHAAGRHGGRLVAAVAATVAAADDLHTGRAKPSARRHRCGPRLNHDRIPRLFVDDGHGRQTGRRLLAERRLEADGQPLVGQKTERVADLFLQLGYVGRADSGIRGGGSGGRCGGGCGGCGTGGGAIRGGCGAGCGSGGAGGLSLTVALTLLFLFLGQRFANGHLETAVGRDAPVEARALDLRGRWHADRLHGPAVDFSERRLARRPHRHHLRLLPRRADGDHAHAFVHAGHVVGIAQRDDANGPACHGWNLC</sequence>
<protein>
    <submittedName>
        <fullName evidence="1">Uncharacterized protein</fullName>
    </submittedName>
</protein>
<evidence type="ECO:0000313" key="1">
    <source>
        <dbReference type="EMBL" id="MAA13119.1"/>
    </source>
</evidence>